<dbReference type="CDD" id="cd21631">
    <property type="entry name" value="RHH_CopG_NikR-like"/>
    <property type="match status" value="1"/>
</dbReference>
<sequence>MLVRTQISLPKDLHSTVKFDARKRGISLSEILRQLITEKYYKNPLRSPNENPFAGLITVAQSAPKLKHKVSWSMEIDKYLPENLR</sequence>
<dbReference type="SUPFAM" id="SSF47598">
    <property type="entry name" value="Ribbon-helix-helix"/>
    <property type="match status" value="1"/>
</dbReference>
<protein>
    <recommendedName>
        <fullName evidence="1">Ribbon-helix-helix protein CopG domain-containing protein</fullName>
    </recommendedName>
</protein>
<dbReference type="AlphaFoldDB" id="A0A1J5HMV4"/>
<dbReference type="GO" id="GO:0006355">
    <property type="term" value="P:regulation of DNA-templated transcription"/>
    <property type="evidence" value="ECO:0007669"/>
    <property type="project" value="InterPro"/>
</dbReference>
<comment type="caution">
    <text evidence="2">The sequence shown here is derived from an EMBL/GenBank/DDBJ whole genome shotgun (WGS) entry which is preliminary data.</text>
</comment>
<evidence type="ECO:0000259" key="1">
    <source>
        <dbReference type="Pfam" id="PF01402"/>
    </source>
</evidence>
<evidence type="ECO:0000313" key="3">
    <source>
        <dbReference type="Proteomes" id="UP000182344"/>
    </source>
</evidence>
<dbReference type="InterPro" id="IPR010985">
    <property type="entry name" value="Ribbon_hlx_hlx"/>
</dbReference>
<gene>
    <name evidence="2" type="ORF">AUK05_03600</name>
</gene>
<dbReference type="InterPro" id="IPR002145">
    <property type="entry name" value="CopG"/>
</dbReference>
<accession>A0A1J5HMV4</accession>
<dbReference type="EMBL" id="MNZO01000052">
    <property type="protein sequence ID" value="OIP86457.1"/>
    <property type="molecule type" value="Genomic_DNA"/>
</dbReference>
<name>A0A1J5HMV4_9BACT</name>
<evidence type="ECO:0000313" key="2">
    <source>
        <dbReference type="EMBL" id="OIP86457.1"/>
    </source>
</evidence>
<proteinExistence type="predicted"/>
<reference evidence="2 3" key="1">
    <citation type="journal article" date="2016" name="Environ. Microbiol.">
        <title>Genomic resolution of a cold subsurface aquifer community provides metabolic insights for novel microbes adapted to high CO concentrations.</title>
        <authorList>
            <person name="Probst A.J."/>
            <person name="Castelle C.J."/>
            <person name="Singh A."/>
            <person name="Brown C.T."/>
            <person name="Anantharaman K."/>
            <person name="Sharon I."/>
            <person name="Hug L.A."/>
            <person name="Burstein D."/>
            <person name="Emerson J.B."/>
            <person name="Thomas B.C."/>
            <person name="Banfield J.F."/>
        </authorList>
    </citation>
    <scope>NUCLEOTIDE SEQUENCE [LARGE SCALE GENOMIC DNA]</scope>
    <source>
        <strain evidence="2">CG2_30_35_20</strain>
    </source>
</reference>
<dbReference type="STRING" id="1805376.AUK05_03600"/>
<dbReference type="Pfam" id="PF01402">
    <property type="entry name" value="RHH_1"/>
    <property type="match status" value="1"/>
</dbReference>
<organism evidence="2 3">
    <name type="scientific">Candidatus Shapirobacteria bacterium CG2_30_35_20</name>
    <dbReference type="NCBI Taxonomy" id="1805376"/>
    <lineage>
        <taxon>Bacteria</taxon>
        <taxon>Candidatus Shapironibacteriota</taxon>
    </lineage>
</organism>
<dbReference type="Proteomes" id="UP000182344">
    <property type="component" value="Unassembled WGS sequence"/>
</dbReference>
<feature type="domain" description="Ribbon-helix-helix protein CopG" evidence="1">
    <location>
        <begin position="3"/>
        <end position="41"/>
    </location>
</feature>